<keyword evidence="7 8" id="KW-0998">Cell outer membrane</keyword>
<dbReference type="Proteomes" id="UP000763641">
    <property type="component" value="Unassembled WGS sequence"/>
</dbReference>
<evidence type="ECO:0000256" key="6">
    <source>
        <dbReference type="ARBA" id="ARBA00023136"/>
    </source>
</evidence>
<dbReference type="Gene3D" id="2.170.130.10">
    <property type="entry name" value="TonB-dependent receptor, plug domain"/>
    <property type="match status" value="1"/>
</dbReference>
<evidence type="ECO:0000256" key="8">
    <source>
        <dbReference type="PROSITE-ProRule" id="PRU01360"/>
    </source>
</evidence>
<feature type="signal peptide" evidence="11">
    <location>
        <begin position="1"/>
        <end position="37"/>
    </location>
</feature>
<feature type="domain" description="TonB-dependent receptor-like beta-barrel" evidence="12">
    <location>
        <begin position="494"/>
        <end position="1005"/>
    </location>
</feature>
<accession>A0ABS2D4W9</accession>
<feature type="region of interest" description="Disordered" evidence="10">
    <location>
        <begin position="42"/>
        <end position="85"/>
    </location>
</feature>
<keyword evidence="4 8" id="KW-0812">Transmembrane</keyword>
<keyword evidence="2 8" id="KW-0813">Transport</keyword>
<feature type="domain" description="TonB-dependent receptor plug" evidence="13">
    <location>
        <begin position="102"/>
        <end position="215"/>
    </location>
</feature>
<evidence type="ECO:0000256" key="2">
    <source>
        <dbReference type="ARBA" id="ARBA00022448"/>
    </source>
</evidence>
<gene>
    <name evidence="14" type="ORF">ILT43_06215</name>
</gene>
<dbReference type="InterPro" id="IPR039426">
    <property type="entry name" value="TonB-dep_rcpt-like"/>
</dbReference>
<evidence type="ECO:0000313" key="14">
    <source>
        <dbReference type="EMBL" id="MBM6575960.1"/>
    </source>
</evidence>
<dbReference type="InterPro" id="IPR000531">
    <property type="entry name" value="Beta-barrel_TonB"/>
</dbReference>
<evidence type="ECO:0000313" key="15">
    <source>
        <dbReference type="Proteomes" id="UP000763641"/>
    </source>
</evidence>
<proteinExistence type="inferred from homology"/>
<dbReference type="PANTHER" id="PTHR47234:SF3">
    <property type="entry name" value="SECRETIN_TONB SHORT N-TERMINAL DOMAIN-CONTAINING PROTEIN"/>
    <property type="match status" value="1"/>
</dbReference>
<keyword evidence="11" id="KW-0732">Signal</keyword>
<feature type="compositionally biased region" description="Low complexity" evidence="10">
    <location>
        <begin position="47"/>
        <end position="73"/>
    </location>
</feature>
<dbReference type="PANTHER" id="PTHR47234">
    <property type="match status" value="1"/>
</dbReference>
<keyword evidence="5 9" id="KW-0798">TonB box</keyword>
<evidence type="ECO:0000256" key="5">
    <source>
        <dbReference type="ARBA" id="ARBA00023077"/>
    </source>
</evidence>
<dbReference type="Pfam" id="PF00593">
    <property type="entry name" value="TonB_dep_Rec_b-barrel"/>
    <property type="match status" value="1"/>
</dbReference>
<evidence type="ECO:0000256" key="1">
    <source>
        <dbReference type="ARBA" id="ARBA00004571"/>
    </source>
</evidence>
<evidence type="ECO:0000259" key="12">
    <source>
        <dbReference type="Pfam" id="PF00593"/>
    </source>
</evidence>
<evidence type="ECO:0000256" key="9">
    <source>
        <dbReference type="RuleBase" id="RU003357"/>
    </source>
</evidence>
<dbReference type="RefSeq" id="WP_204196526.1">
    <property type="nucleotide sequence ID" value="NZ_JAFEMC010000002.1"/>
</dbReference>
<dbReference type="Pfam" id="PF07715">
    <property type="entry name" value="Plug"/>
    <property type="match status" value="1"/>
</dbReference>
<evidence type="ECO:0000256" key="11">
    <source>
        <dbReference type="SAM" id="SignalP"/>
    </source>
</evidence>
<organism evidence="14 15">
    <name type="scientific">Sphingomonas longa</name>
    <dbReference type="NCBI Taxonomy" id="2778730"/>
    <lineage>
        <taxon>Bacteria</taxon>
        <taxon>Pseudomonadati</taxon>
        <taxon>Pseudomonadota</taxon>
        <taxon>Alphaproteobacteria</taxon>
        <taxon>Sphingomonadales</taxon>
        <taxon>Sphingomonadaceae</taxon>
        <taxon>Sphingomonas</taxon>
    </lineage>
</organism>
<dbReference type="EMBL" id="JAFEMC010000002">
    <property type="protein sequence ID" value="MBM6575960.1"/>
    <property type="molecule type" value="Genomic_DNA"/>
</dbReference>
<feature type="chain" id="PRO_5046897082" evidence="11">
    <location>
        <begin position="38"/>
        <end position="1042"/>
    </location>
</feature>
<comment type="caution">
    <text evidence="14">The sequence shown here is derived from an EMBL/GenBank/DDBJ whole genome shotgun (WGS) entry which is preliminary data.</text>
</comment>
<dbReference type="PROSITE" id="PS52016">
    <property type="entry name" value="TONB_DEPENDENT_REC_3"/>
    <property type="match status" value="1"/>
</dbReference>
<comment type="similarity">
    <text evidence="8 9">Belongs to the TonB-dependent receptor family.</text>
</comment>
<evidence type="ECO:0000256" key="10">
    <source>
        <dbReference type="SAM" id="MobiDB-lite"/>
    </source>
</evidence>
<keyword evidence="14" id="KW-0675">Receptor</keyword>
<comment type="subcellular location">
    <subcellularLocation>
        <location evidence="1 8">Cell outer membrane</location>
        <topology evidence="1 8">Multi-pass membrane protein</topology>
    </subcellularLocation>
</comment>
<name>A0ABS2D4W9_9SPHN</name>
<keyword evidence="15" id="KW-1185">Reference proteome</keyword>
<dbReference type="Gene3D" id="2.40.170.20">
    <property type="entry name" value="TonB-dependent receptor, beta-barrel domain"/>
    <property type="match status" value="1"/>
</dbReference>
<dbReference type="InterPro" id="IPR012910">
    <property type="entry name" value="Plug_dom"/>
</dbReference>
<evidence type="ECO:0000256" key="7">
    <source>
        <dbReference type="ARBA" id="ARBA00023237"/>
    </source>
</evidence>
<dbReference type="InterPro" id="IPR036942">
    <property type="entry name" value="Beta-barrel_TonB_sf"/>
</dbReference>
<evidence type="ECO:0000259" key="13">
    <source>
        <dbReference type="Pfam" id="PF07715"/>
    </source>
</evidence>
<protein>
    <submittedName>
        <fullName evidence="14">TonB-dependent receptor</fullName>
    </submittedName>
</protein>
<dbReference type="InterPro" id="IPR037066">
    <property type="entry name" value="Plug_dom_sf"/>
</dbReference>
<keyword evidence="3 8" id="KW-1134">Transmembrane beta strand</keyword>
<sequence length="1042" mass="110030">MTTSAFGLGCGVSMRRWAMATASGAALAVTLASPAFAQVDPAGQSVPAPTTQPGSSASTPSTADPATPTSAATVDAQETEDSANAADIVVTGSRITSNGFAAPTPTQVIGAADLNRLAQPNIFNAVVQLPSLQGSTGRAVSVATTSSGVQGLSSFALRGLGAIRTLTLLDGQRFVGANYSGVTDVSQFPQLLIQRVDVVNGGASASYGSDAVAGVVNFITDKRFKGFKANIQGSITTYGDDAGGTAQVAWGNSFADDRLHVALSGEYGYQGGVPNPGFGITGANGRDWFDSPAFVQTGTTNTPAGQPRIRYINNAQQYQYSKFGLITSGPLQGIAFGAGGQPYQFQYGSNGVPTGTGGVTGCTPSFCSGGDTSGVVGAGTSLASKLERYNAYGRVGYDFAPDNEIYVTFNASRVKSENSPNPGFAQQANLTIQCGLNNANANPFVPAAIQQACTNAGITSFQYGSALAQLGDFIKVKPVRTNLRGVLGAAGKFQGLGTEWSYDAYYEYGHNYTDLHVDNMLNISRFRAAYQAVRLPNGTIACANVAARAAGCVPLNIIGDGGVTEAALNYVKPAIGPYQHTWSSQNAAALSLNGQPLQTWAGPLSVAFGYEFRREWYRTKADPYGNGVTADNPNTADYPADPTQNTVSGGNWYAGNYKNGTGRYNVHEGFLELDIPISNEDQIGRANINAGVRQTRYSTSGWITSWKIGGTWDTPLTGIRLRGVTSRDVRAPNLSELFRTPTFANATYLDTRAPGQSPTAGQFVQAPTNTIGNTALRPETSRNTTGGVVFNGSEAGILPGFNASFDYYDIKVKGIIIAFSGQAAINQCFQQNITEFCSSFNLDPAAGALFVNEQLFNFAKVRTNGFDIEASYRRPLSGLGLPGSFAVRGLATRVLHYTETSGLPGTIPTEQAGNNRGSTPDWKLLGIQSWDTDRFSFSVTERWFSNGVYSNEYIECDPGSCPTTDPTGNTSTIGDNSMPGAFYVDVGGSWNFSKQISAYFKIDNIANKAPEQSPQNGVSYGFNPLLYDVLGRTFRLGVRLSF</sequence>
<evidence type="ECO:0000256" key="3">
    <source>
        <dbReference type="ARBA" id="ARBA00022452"/>
    </source>
</evidence>
<dbReference type="SUPFAM" id="SSF56935">
    <property type="entry name" value="Porins"/>
    <property type="match status" value="1"/>
</dbReference>
<reference evidence="14 15" key="1">
    <citation type="submission" date="2020-12" db="EMBL/GenBank/DDBJ databases">
        <title>Sphingomonas sp.</title>
        <authorList>
            <person name="Kim M.K."/>
        </authorList>
    </citation>
    <scope>NUCLEOTIDE SEQUENCE [LARGE SCALE GENOMIC DNA]</scope>
    <source>
        <strain evidence="14 15">BT552</strain>
    </source>
</reference>
<evidence type="ECO:0000256" key="4">
    <source>
        <dbReference type="ARBA" id="ARBA00022692"/>
    </source>
</evidence>
<keyword evidence="6 8" id="KW-0472">Membrane</keyword>